<dbReference type="InterPro" id="IPR048158">
    <property type="entry name" value="Formate_DH_Act"/>
</dbReference>
<evidence type="ECO:0000256" key="6">
    <source>
        <dbReference type="ARBA" id="ARBA00023002"/>
    </source>
</evidence>
<dbReference type="PANTHER" id="PTHR43598:SF1">
    <property type="entry name" value="FORMATE DEHYDROGENASE-O MAJOR SUBUNIT"/>
    <property type="match status" value="1"/>
</dbReference>
<feature type="domain" description="Molybdopterin oxidoreductase" evidence="8">
    <location>
        <begin position="420"/>
        <end position="460"/>
    </location>
</feature>
<evidence type="ECO:0000313" key="11">
    <source>
        <dbReference type="Proteomes" id="UP000516422"/>
    </source>
</evidence>
<dbReference type="GO" id="GO:0030151">
    <property type="term" value="F:molybdenum ion binding"/>
    <property type="evidence" value="ECO:0007669"/>
    <property type="project" value="TreeGrafter"/>
</dbReference>
<dbReference type="InterPro" id="IPR006657">
    <property type="entry name" value="MoPterin_dinucl-bd_dom"/>
</dbReference>
<comment type="subcellular location">
    <subcellularLocation>
        <location evidence="2">Cell envelope</location>
    </subcellularLocation>
</comment>
<dbReference type="Pfam" id="PF00384">
    <property type="entry name" value="Molybdopterin"/>
    <property type="match status" value="2"/>
</dbReference>
<gene>
    <name evidence="10" type="ORF">HEP81_07140</name>
</gene>
<dbReference type="CDD" id="cd02792">
    <property type="entry name" value="MopB_CT_Formate-Dh-Na-like"/>
    <property type="match status" value="1"/>
</dbReference>
<feature type="compositionally biased region" description="Basic and acidic residues" evidence="7">
    <location>
        <begin position="604"/>
        <end position="616"/>
    </location>
</feature>
<dbReference type="GO" id="GO:0016491">
    <property type="term" value="F:oxidoreductase activity"/>
    <property type="evidence" value="ECO:0007669"/>
    <property type="project" value="UniProtKB-KW"/>
</dbReference>
<dbReference type="Gene3D" id="3.40.228.10">
    <property type="entry name" value="Dimethylsulfoxide Reductase, domain 2"/>
    <property type="match status" value="2"/>
</dbReference>
<dbReference type="GO" id="GO:0030313">
    <property type="term" value="C:cell envelope"/>
    <property type="evidence" value="ECO:0007669"/>
    <property type="project" value="UniProtKB-SubCell"/>
</dbReference>
<feature type="compositionally biased region" description="Polar residues" evidence="7">
    <location>
        <begin position="105"/>
        <end position="118"/>
    </location>
</feature>
<keyword evidence="4" id="KW-0408">Iron</keyword>
<evidence type="ECO:0000256" key="1">
    <source>
        <dbReference type="ARBA" id="ARBA00001966"/>
    </source>
</evidence>
<dbReference type="InterPro" id="IPR006656">
    <property type="entry name" value="Mopterin_OxRdtase"/>
</dbReference>
<evidence type="ECO:0000256" key="7">
    <source>
        <dbReference type="SAM" id="MobiDB-lite"/>
    </source>
</evidence>
<dbReference type="InterPro" id="IPR009010">
    <property type="entry name" value="Asp_de-COase-like_dom_sf"/>
</dbReference>
<organism evidence="10 11">
    <name type="scientific">Streptomyces griseofuscus</name>
    <dbReference type="NCBI Taxonomy" id="146922"/>
    <lineage>
        <taxon>Bacteria</taxon>
        <taxon>Bacillati</taxon>
        <taxon>Actinomycetota</taxon>
        <taxon>Actinomycetes</taxon>
        <taxon>Kitasatosporales</taxon>
        <taxon>Streptomycetaceae</taxon>
        <taxon>Streptomyces</taxon>
    </lineage>
</organism>
<comment type="similarity">
    <text evidence="3">Belongs to the prokaryotic molybdopterin-containing oxidoreductase family.</text>
</comment>
<dbReference type="Pfam" id="PF01568">
    <property type="entry name" value="Molydop_binding"/>
    <property type="match status" value="1"/>
</dbReference>
<dbReference type="AlphaFoldDB" id="A0A7H1QAP3"/>
<feature type="domain" description="Molybdopterin dinucleotide-binding" evidence="9">
    <location>
        <begin position="708"/>
        <end position="825"/>
    </location>
</feature>
<evidence type="ECO:0000259" key="8">
    <source>
        <dbReference type="Pfam" id="PF00384"/>
    </source>
</evidence>
<dbReference type="GO" id="GO:0051539">
    <property type="term" value="F:4 iron, 4 sulfur cluster binding"/>
    <property type="evidence" value="ECO:0007669"/>
    <property type="project" value="UniProtKB-KW"/>
</dbReference>
<dbReference type="GO" id="GO:0043546">
    <property type="term" value="F:molybdopterin cofactor binding"/>
    <property type="evidence" value="ECO:0007669"/>
    <property type="project" value="InterPro"/>
</dbReference>
<evidence type="ECO:0000256" key="4">
    <source>
        <dbReference type="ARBA" id="ARBA00022485"/>
    </source>
</evidence>
<dbReference type="PANTHER" id="PTHR43598">
    <property type="entry name" value="TUNGSTEN-CONTAINING FORMYLMETHANOFURAN DEHYDROGENASE 2 SUBUNIT B"/>
    <property type="match status" value="1"/>
</dbReference>
<evidence type="ECO:0000313" key="10">
    <source>
        <dbReference type="EMBL" id="QNT97373.1"/>
    </source>
</evidence>
<evidence type="ECO:0000259" key="9">
    <source>
        <dbReference type="Pfam" id="PF01568"/>
    </source>
</evidence>
<keyword evidence="4" id="KW-0411">Iron-sulfur</keyword>
<feature type="region of interest" description="Disordered" evidence="7">
    <location>
        <begin position="105"/>
        <end position="158"/>
    </location>
</feature>
<accession>A0A7H1QAP3</accession>
<feature type="domain" description="Molybdopterin oxidoreductase" evidence="8">
    <location>
        <begin position="3"/>
        <end position="390"/>
    </location>
</feature>
<dbReference type="EMBL" id="CP051006">
    <property type="protein sequence ID" value="QNT97373.1"/>
    <property type="molecule type" value="Genomic_DNA"/>
</dbReference>
<evidence type="ECO:0000256" key="2">
    <source>
        <dbReference type="ARBA" id="ARBA00004196"/>
    </source>
</evidence>
<comment type="cofactor">
    <cofactor evidence="1">
        <name>[4Fe-4S] cluster</name>
        <dbReference type="ChEBI" id="CHEBI:49883"/>
    </cofactor>
</comment>
<dbReference type="Gene3D" id="2.40.40.20">
    <property type="match status" value="1"/>
</dbReference>
<proteinExistence type="inferred from homology"/>
<name>A0A7H1QAP3_9ACTN</name>
<evidence type="ECO:0000256" key="3">
    <source>
        <dbReference type="ARBA" id="ARBA00010312"/>
    </source>
</evidence>
<dbReference type="Proteomes" id="UP000516422">
    <property type="component" value="Chromosome"/>
</dbReference>
<reference evidence="10 11" key="1">
    <citation type="submission" date="2020-04" db="EMBL/GenBank/DDBJ databases">
        <title>Characterization and engineering of Streptomyces griseofuscus DSM40191 as a potential heterologous host for expression of BGCs.</title>
        <authorList>
            <person name="Gren T."/>
            <person name="Whitford C.M."/>
            <person name="Mohite O.S."/>
            <person name="Joergensen T.S."/>
            <person name="Nielsen J.B."/>
            <person name="Lee S.Y."/>
            <person name="Weber T."/>
        </authorList>
    </citation>
    <scope>NUCLEOTIDE SEQUENCE [LARGE SCALE GENOMIC DNA]</scope>
    <source>
        <strain evidence="10 11">DSM 40191</strain>
    </source>
</reference>
<feature type="region of interest" description="Disordered" evidence="7">
    <location>
        <begin position="604"/>
        <end position="629"/>
    </location>
</feature>
<evidence type="ECO:0000256" key="5">
    <source>
        <dbReference type="ARBA" id="ARBA00022723"/>
    </source>
</evidence>
<dbReference type="SUPFAM" id="SSF50692">
    <property type="entry name" value="ADC-like"/>
    <property type="match status" value="1"/>
</dbReference>
<protein>
    <submittedName>
        <fullName evidence="10">Formate dehydrogenase</fullName>
    </submittedName>
</protein>
<keyword evidence="6" id="KW-0560">Oxidoreductase</keyword>
<feature type="compositionally biased region" description="Basic and acidic residues" evidence="7">
    <location>
        <begin position="120"/>
        <end position="130"/>
    </location>
</feature>
<dbReference type="SUPFAM" id="SSF53706">
    <property type="entry name" value="Formate dehydrogenase/DMSO reductase, domains 1-3"/>
    <property type="match status" value="1"/>
</dbReference>
<dbReference type="NCBIfam" id="NF041513">
    <property type="entry name" value="formate_DH_Act"/>
    <property type="match status" value="1"/>
</dbReference>
<keyword evidence="5" id="KW-0479">Metal-binding</keyword>
<dbReference type="KEGG" id="sgf:HEP81_07140"/>
<keyword evidence="4" id="KW-0004">4Fe-4S</keyword>
<sequence>MAECHPVGFQWVMEAKARGAKVIHVDPRFTRTSALADLHVPLRAGSDIAFLGAIVNYVLEKEKYFRDYIVAYTNAPTILREDFCDTEDLSGVFSGLNSETRSYDNASWQYEGTETQAASGERDQEYDERTGGGSSVTEAARGEAHGAGGAVIGEGEPERDETLTHPRCVFQVLKRHFARYTPEMVEQVCGVPPELFLQVCELVTENSGRERTTAFAYAVGWTQHTVGVQYIRTACILQLLLGNIGRPGGGILALRGHASIQGSTDIPTLFNLLPGYIPMPHAHQNQDLAAFVAAEAAPKGYWGNMRAYLVSLLKAYWGDHATEENDFCFDYLPRLTGSHSTYETTMAQLEGTCKGYFLMGENPAVGNANTKLMRLGMANLDWLVVRDFSLIESATWWRDGPEIETGELRTEDIRTEVFFLPAAAHTEKDGSFTNTQRLLQWHHQAVEPPGEARSDLWFAFHLGRIIREKLAGSADEMDRPVLDLAWDYPTKGPLVEPDAEAVLAEINGHDAAGQPLSSYEQLKPDGSTSCGCWIYCGVRADGVNQAARRKPGGQQDWVAAEWAWAWPANRRVLYNRASADPEGRPWSERKALVWWDADKGEWSGHDVPDFSKDKAPGYEPDQDASGPAALSGRDPFIMQADGKAWLYVPSGLTDGPLPVHYEPQDSPFPNLLHDQQRNPVRQLLPTLPDNRYQPSGDEHGSEVFPYVATTYRLTEHHTAGGMSRWQPYLAELQPEFFCEVSPELAAERGLEHTGWATIVSARAVIEARVLVTDRIAPLTVHGRRLHQVGLPYHWGPNGYTTGDAANELLHLSLDPNTHIQEAKAIAVDIRPGRRPRGPAAAELVRAYRARAGIDAHTGTEP</sequence>
<dbReference type="GO" id="GO:0009061">
    <property type="term" value="P:anaerobic respiration"/>
    <property type="evidence" value="ECO:0007669"/>
    <property type="project" value="TreeGrafter"/>
</dbReference>
<dbReference type="GO" id="GO:0009055">
    <property type="term" value="F:electron transfer activity"/>
    <property type="evidence" value="ECO:0007669"/>
    <property type="project" value="TreeGrafter"/>
</dbReference>
<dbReference type="Gene3D" id="3.40.50.740">
    <property type="match status" value="1"/>
</dbReference>